<evidence type="ECO:0000256" key="5">
    <source>
        <dbReference type="ARBA" id="ARBA00022727"/>
    </source>
</evidence>
<evidence type="ECO:0000256" key="3">
    <source>
        <dbReference type="ARBA" id="ARBA00017144"/>
    </source>
</evidence>
<organism evidence="14 15">
    <name type="scientific">Paracoccus amoyensis</name>
    <dbReference type="NCBI Taxonomy" id="2760093"/>
    <lineage>
        <taxon>Bacteria</taxon>
        <taxon>Pseudomonadati</taxon>
        <taxon>Pseudomonadota</taxon>
        <taxon>Alphaproteobacteria</taxon>
        <taxon>Rhodobacterales</taxon>
        <taxon>Paracoccaceae</taxon>
        <taxon>Paracoccus</taxon>
    </lineage>
</organism>
<dbReference type="HAMAP" id="MF_00165">
    <property type="entry name" value="Thymidylate_kinase"/>
    <property type="match status" value="1"/>
</dbReference>
<dbReference type="Proteomes" id="UP000608594">
    <property type="component" value="Unassembled WGS sequence"/>
</dbReference>
<dbReference type="InterPro" id="IPR027417">
    <property type="entry name" value="P-loop_NTPase"/>
</dbReference>
<feature type="domain" description="Thymidylate kinase-like" evidence="13">
    <location>
        <begin position="5"/>
        <end position="193"/>
    </location>
</feature>
<protein>
    <recommendedName>
        <fullName evidence="3 12">Thymidylate kinase</fullName>
        <ecNumber evidence="2 12">2.7.4.9</ecNumber>
    </recommendedName>
    <alternativeName>
        <fullName evidence="9 12">dTMP kinase</fullName>
    </alternativeName>
</protein>
<dbReference type="EMBL" id="JACOQL010000005">
    <property type="protein sequence ID" value="MBC9248189.1"/>
    <property type="molecule type" value="Genomic_DNA"/>
</dbReference>
<name>A0A926GJ56_9RHOB</name>
<comment type="function">
    <text evidence="11 12">Phosphorylation of dTMP to form dTDP in both de novo and salvage pathways of dTTP synthesis.</text>
</comment>
<evidence type="ECO:0000256" key="8">
    <source>
        <dbReference type="ARBA" id="ARBA00022840"/>
    </source>
</evidence>
<gene>
    <name evidence="12 14" type="primary">tmk</name>
    <name evidence="14" type="ORF">H4P12_16050</name>
</gene>
<feature type="binding site" evidence="12">
    <location>
        <begin position="7"/>
        <end position="14"/>
    </location>
    <ligand>
        <name>ATP</name>
        <dbReference type="ChEBI" id="CHEBI:30616"/>
    </ligand>
</feature>
<evidence type="ECO:0000256" key="9">
    <source>
        <dbReference type="ARBA" id="ARBA00029962"/>
    </source>
</evidence>
<evidence type="ECO:0000256" key="6">
    <source>
        <dbReference type="ARBA" id="ARBA00022741"/>
    </source>
</evidence>
<dbReference type="AlphaFoldDB" id="A0A926GJ56"/>
<keyword evidence="8 12" id="KW-0067">ATP-binding</keyword>
<dbReference type="GO" id="GO:0006227">
    <property type="term" value="P:dUDP biosynthetic process"/>
    <property type="evidence" value="ECO:0007669"/>
    <property type="project" value="TreeGrafter"/>
</dbReference>
<dbReference type="PROSITE" id="PS01331">
    <property type="entry name" value="THYMIDYLATE_KINASE"/>
    <property type="match status" value="1"/>
</dbReference>
<evidence type="ECO:0000256" key="2">
    <source>
        <dbReference type="ARBA" id="ARBA00012980"/>
    </source>
</evidence>
<dbReference type="GO" id="GO:0005829">
    <property type="term" value="C:cytosol"/>
    <property type="evidence" value="ECO:0007669"/>
    <property type="project" value="TreeGrafter"/>
</dbReference>
<dbReference type="CDD" id="cd01672">
    <property type="entry name" value="TMPK"/>
    <property type="match status" value="1"/>
</dbReference>
<dbReference type="EC" id="2.7.4.9" evidence="2 12"/>
<dbReference type="GO" id="GO:0005524">
    <property type="term" value="F:ATP binding"/>
    <property type="evidence" value="ECO:0007669"/>
    <property type="project" value="UniProtKB-UniRule"/>
</dbReference>
<comment type="caution">
    <text evidence="14">The sequence shown here is derived from an EMBL/GenBank/DDBJ whole genome shotgun (WGS) entry which is preliminary data.</text>
</comment>
<dbReference type="PANTHER" id="PTHR10344:SF4">
    <property type="entry name" value="UMP-CMP KINASE 2, MITOCHONDRIAL"/>
    <property type="match status" value="1"/>
</dbReference>
<keyword evidence="6 12" id="KW-0547">Nucleotide-binding</keyword>
<evidence type="ECO:0000256" key="7">
    <source>
        <dbReference type="ARBA" id="ARBA00022777"/>
    </source>
</evidence>
<keyword evidence="15" id="KW-1185">Reference proteome</keyword>
<dbReference type="PANTHER" id="PTHR10344">
    <property type="entry name" value="THYMIDYLATE KINASE"/>
    <property type="match status" value="1"/>
</dbReference>
<dbReference type="RefSeq" id="WP_187794694.1">
    <property type="nucleotide sequence ID" value="NZ_JACOQL010000005.1"/>
</dbReference>
<evidence type="ECO:0000256" key="4">
    <source>
        <dbReference type="ARBA" id="ARBA00022679"/>
    </source>
</evidence>
<keyword evidence="4 12" id="KW-0808">Transferase</keyword>
<evidence type="ECO:0000313" key="15">
    <source>
        <dbReference type="Proteomes" id="UP000608594"/>
    </source>
</evidence>
<dbReference type="GO" id="GO:0006235">
    <property type="term" value="P:dTTP biosynthetic process"/>
    <property type="evidence" value="ECO:0007669"/>
    <property type="project" value="UniProtKB-UniRule"/>
</dbReference>
<comment type="catalytic activity">
    <reaction evidence="10 12">
        <text>dTMP + ATP = dTDP + ADP</text>
        <dbReference type="Rhea" id="RHEA:13517"/>
        <dbReference type="ChEBI" id="CHEBI:30616"/>
        <dbReference type="ChEBI" id="CHEBI:58369"/>
        <dbReference type="ChEBI" id="CHEBI:63528"/>
        <dbReference type="ChEBI" id="CHEBI:456216"/>
        <dbReference type="EC" id="2.7.4.9"/>
    </reaction>
</comment>
<sequence>MFLSFEGIDGSGKSTQARLLADALRAEGRDVVLTREPGGSAGAEEIRRLLVEGAGERWSAETECLLFTAARRDHLERTIRPALDAGRIVITDRFADSTRVYQGAARGDLRTMVDQLHELSIGVEPDRTFVIDIDPAVGLARGQARGGNEDRFESLGLGFQEKLAAGFRALSREYPGRVRLIDGSGTPEQVAERVRAAL</sequence>
<accession>A0A926GJ56</accession>
<comment type="similarity">
    <text evidence="1 12">Belongs to the thymidylate kinase family.</text>
</comment>
<dbReference type="SUPFAM" id="SSF52540">
    <property type="entry name" value="P-loop containing nucleoside triphosphate hydrolases"/>
    <property type="match status" value="1"/>
</dbReference>
<evidence type="ECO:0000313" key="14">
    <source>
        <dbReference type="EMBL" id="MBC9248189.1"/>
    </source>
</evidence>
<reference evidence="14" key="1">
    <citation type="submission" date="2020-08" db="EMBL/GenBank/DDBJ databases">
        <title>Paracoccus amoyensis sp. nov., isolated from the surface seawater at coast of Xiamen, Fujian.</title>
        <authorList>
            <person name="Lyu L."/>
        </authorList>
    </citation>
    <scope>NUCLEOTIDE SEQUENCE</scope>
    <source>
        <strain evidence="14">11-3</strain>
    </source>
</reference>
<evidence type="ECO:0000259" key="13">
    <source>
        <dbReference type="Pfam" id="PF02223"/>
    </source>
</evidence>
<proteinExistence type="inferred from homology"/>
<evidence type="ECO:0000256" key="11">
    <source>
        <dbReference type="ARBA" id="ARBA00057735"/>
    </source>
</evidence>
<dbReference type="Pfam" id="PF02223">
    <property type="entry name" value="Thymidylate_kin"/>
    <property type="match status" value="1"/>
</dbReference>
<dbReference type="InterPro" id="IPR018094">
    <property type="entry name" value="Thymidylate_kinase"/>
</dbReference>
<evidence type="ECO:0000256" key="10">
    <source>
        <dbReference type="ARBA" id="ARBA00048743"/>
    </source>
</evidence>
<keyword evidence="5 12" id="KW-0545">Nucleotide biosynthesis</keyword>
<keyword evidence="7 12" id="KW-0418">Kinase</keyword>
<dbReference type="GO" id="GO:0006233">
    <property type="term" value="P:dTDP biosynthetic process"/>
    <property type="evidence" value="ECO:0007669"/>
    <property type="project" value="InterPro"/>
</dbReference>
<evidence type="ECO:0000256" key="1">
    <source>
        <dbReference type="ARBA" id="ARBA00009776"/>
    </source>
</evidence>
<dbReference type="InterPro" id="IPR018095">
    <property type="entry name" value="Thymidylate_kin_CS"/>
</dbReference>
<dbReference type="InterPro" id="IPR039430">
    <property type="entry name" value="Thymidylate_kin-like_dom"/>
</dbReference>
<dbReference type="NCBIfam" id="TIGR00041">
    <property type="entry name" value="DTMP_kinase"/>
    <property type="match status" value="1"/>
</dbReference>
<evidence type="ECO:0000256" key="12">
    <source>
        <dbReference type="HAMAP-Rule" id="MF_00165"/>
    </source>
</evidence>
<dbReference type="FunFam" id="3.40.50.300:FF:000225">
    <property type="entry name" value="Thymidylate kinase"/>
    <property type="match status" value="1"/>
</dbReference>
<dbReference type="Gene3D" id="3.40.50.300">
    <property type="entry name" value="P-loop containing nucleotide triphosphate hydrolases"/>
    <property type="match status" value="1"/>
</dbReference>
<dbReference type="GO" id="GO:0004798">
    <property type="term" value="F:dTMP kinase activity"/>
    <property type="evidence" value="ECO:0007669"/>
    <property type="project" value="UniProtKB-UniRule"/>
</dbReference>